<keyword evidence="6 7" id="KW-0066">ATP synthesis</keyword>
<dbReference type="RefSeq" id="WP_379978026.1">
    <property type="nucleotide sequence ID" value="NZ_JBHSFV010000003.1"/>
</dbReference>
<evidence type="ECO:0000256" key="4">
    <source>
        <dbReference type="ARBA" id="ARBA00023065"/>
    </source>
</evidence>
<keyword evidence="2 7" id="KW-0813">Transport</keyword>
<keyword evidence="9" id="KW-1185">Reference proteome</keyword>
<comment type="function">
    <text evidence="7">This protein is part of the stalk that links CF(0) to CF(1). It either transmits conformational changes from CF(0) to CF(1) or is implicated in proton conduction.</text>
</comment>
<evidence type="ECO:0000256" key="2">
    <source>
        <dbReference type="ARBA" id="ARBA00022448"/>
    </source>
</evidence>
<accession>A0ABV9HWC6</accession>
<dbReference type="InterPro" id="IPR026015">
    <property type="entry name" value="ATP_synth_OSCP/delta_N_sf"/>
</dbReference>
<comment type="subcellular location">
    <subcellularLocation>
        <location evidence="7">Cell membrane</location>
        <topology evidence="7">Peripheral membrane protein</topology>
    </subcellularLocation>
    <subcellularLocation>
        <location evidence="1">Membrane</location>
    </subcellularLocation>
</comment>
<keyword evidence="4 7" id="KW-0406">Ion transport</keyword>
<dbReference type="SUPFAM" id="SSF47928">
    <property type="entry name" value="N-terminal domain of the delta subunit of the F1F0-ATP synthase"/>
    <property type="match status" value="1"/>
</dbReference>
<proteinExistence type="inferred from homology"/>
<comment type="caution">
    <text evidence="8">The sequence shown here is derived from an EMBL/GenBank/DDBJ whole genome shotgun (WGS) entry which is preliminary data.</text>
</comment>
<sequence length="180" mass="19273">MGSTRAAIRYAKAVLDLSKDSGTTDAVLQDMKDIAATLTGSKDLRVALQSPVIKAEDKRAVLKDVFKGSSKATTGLIDILIDNNRVHILSNVATSFVDLYNKSQGVQMATVTTAIAISPEIEAKVLAKVTELTGSTDVRLDNIIDESIIGGFILRTGDTQYNASIASQLGRLKREFSNSI</sequence>
<keyword evidence="3 7" id="KW-0375">Hydrogen ion transport</keyword>
<evidence type="ECO:0000256" key="5">
    <source>
        <dbReference type="ARBA" id="ARBA00023136"/>
    </source>
</evidence>
<dbReference type="PRINTS" id="PR00125">
    <property type="entry name" value="ATPASEDELTA"/>
</dbReference>
<dbReference type="PANTHER" id="PTHR11910">
    <property type="entry name" value="ATP SYNTHASE DELTA CHAIN"/>
    <property type="match status" value="1"/>
</dbReference>
<dbReference type="InterPro" id="IPR020781">
    <property type="entry name" value="ATPase_OSCP/d_CS"/>
</dbReference>
<comment type="function">
    <text evidence="7">F(1)F(0) ATP synthase produces ATP from ADP in the presence of a proton or sodium gradient. F-type ATPases consist of two structural domains, F(1) containing the extramembraneous catalytic core and F(0) containing the membrane proton channel, linked together by a central stalk and a peripheral stalk. During catalysis, ATP synthesis in the catalytic domain of F(1) is coupled via a rotary mechanism of the central stalk subunits to proton translocation.</text>
</comment>
<evidence type="ECO:0000313" key="9">
    <source>
        <dbReference type="Proteomes" id="UP001596043"/>
    </source>
</evidence>
<evidence type="ECO:0000313" key="8">
    <source>
        <dbReference type="EMBL" id="MFC4633801.1"/>
    </source>
</evidence>
<dbReference type="InterPro" id="IPR000711">
    <property type="entry name" value="ATPase_OSCP/dsu"/>
</dbReference>
<keyword evidence="5 7" id="KW-0472">Membrane</keyword>
<comment type="similarity">
    <text evidence="7">Belongs to the ATPase delta chain family.</text>
</comment>
<dbReference type="Gene3D" id="1.10.520.20">
    <property type="entry name" value="N-terminal domain of the delta subunit of the F1F0-ATP synthase"/>
    <property type="match status" value="1"/>
</dbReference>
<keyword evidence="7" id="KW-1003">Cell membrane</keyword>
<dbReference type="Pfam" id="PF00213">
    <property type="entry name" value="OSCP"/>
    <property type="match status" value="1"/>
</dbReference>
<dbReference type="EMBL" id="JBHSFV010000003">
    <property type="protein sequence ID" value="MFC4633801.1"/>
    <property type="molecule type" value="Genomic_DNA"/>
</dbReference>
<reference evidence="9" key="1">
    <citation type="journal article" date="2019" name="Int. J. Syst. Evol. Microbiol.">
        <title>The Global Catalogue of Microorganisms (GCM) 10K type strain sequencing project: providing services to taxonomists for standard genome sequencing and annotation.</title>
        <authorList>
            <consortium name="The Broad Institute Genomics Platform"/>
            <consortium name="The Broad Institute Genome Sequencing Center for Infectious Disease"/>
            <person name="Wu L."/>
            <person name="Ma J."/>
        </authorList>
    </citation>
    <scope>NUCLEOTIDE SEQUENCE [LARGE SCALE GENOMIC DNA]</scope>
    <source>
        <strain evidence="9">YJ-61-S</strain>
    </source>
</reference>
<dbReference type="PROSITE" id="PS00389">
    <property type="entry name" value="ATPASE_DELTA"/>
    <property type="match status" value="1"/>
</dbReference>
<evidence type="ECO:0000256" key="3">
    <source>
        <dbReference type="ARBA" id="ARBA00022781"/>
    </source>
</evidence>
<evidence type="ECO:0000256" key="7">
    <source>
        <dbReference type="HAMAP-Rule" id="MF_01416"/>
    </source>
</evidence>
<name>A0ABV9HWC6_9FLAO</name>
<protein>
    <recommendedName>
        <fullName evidence="7">ATP synthase subunit delta</fullName>
    </recommendedName>
    <alternativeName>
        <fullName evidence="7">ATP synthase F(1) sector subunit delta</fullName>
    </alternativeName>
    <alternativeName>
        <fullName evidence="7">F-type ATPase subunit delta</fullName>
        <shortName evidence="7">F-ATPase subunit delta</shortName>
    </alternativeName>
</protein>
<dbReference type="HAMAP" id="MF_01416">
    <property type="entry name" value="ATP_synth_delta_bact"/>
    <property type="match status" value="1"/>
</dbReference>
<keyword evidence="7" id="KW-0139">CF(1)</keyword>
<organism evidence="8 9">
    <name type="scientific">Dokdonia ponticola</name>
    <dbReference type="NCBI Taxonomy" id="2041041"/>
    <lineage>
        <taxon>Bacteria</taxon>
        <taxon>Pseudomonadati</taxon>
        <taxon>Bacteroidota</taxon>
        <taxon>Flavobacteriia</taxon>
        <taxon>Flavobacteriales</taxon>
        <taxon>Flavobacteriaceae</taxon>
        <taxon>Dokdonia</taxon>
    </lineage>
</organism>
<gene>
    <name evidence="7 8" type="primary">atpH</name>
    <name evidence="8" type="ORF">ACFO3O_07775</name>
</gene>
<evidence type="ECO:0000256" key="1">
    <source>
        <dbReference type="ARBA" id="ARBA00004370"/>
    </source>
</evidence>
<dbReference type="NCBIfam" id="TIGR01145">
    <property type="entry name" value="ATP_synt_delta"/>
    <property type="match status" value="1"/>
</dbReference>
<evidence type="ECO:0000256" key="6">
    <source>
        <dbReference type="ARBA" id="ARBA00023310"/>
    </source>
</evidence>
<dbReference type="Proteomes" id="UP001596043">
    <property type="component" value="Unassembled WGS sequence"/>
</dbReference>